<proteinExistence type="predicted"/>
<dbReference type="OrthoDB" id="9781543at2"/>
<dbReference type="PANTHER" id="PTHR43640">
    <property type="entry name" value="OS07G0260300 PROTEIN"/>
    <property type="match status" value="1"/>
</dbReference>
<feature type="domain" description="Alkyl hydroperoxide reductase subunit C/ Thiol specific antioxidant" evidence="2">
    <location>
        <begin position="35"/>
        <end position="161"/>
    </location>
</feature>
<evidence type="ECO:0000313" key="4">
    <source>
        <dbReference type="Proteomes" id="UP000636453"/>
    </source>
</evidence>
<evidence type="ECO:0000259" key="2">
    <source>
        <dbReference type="Pfam" id="PF00578"/>
    </source>
</evidence>
<gene>
    <name evidence="3" type="ORF">GCM10007167_21230</name>
</gene>
<sequence>MKAPLLAVALTFAATALTSCGAAPDAVAATAAAVVDKPAPAFTLVDSTGKKRSLAEFAGKTVVLEWTNHECPFVRKHYGSGNMQKQQRAATAQGVVWLSINSSAPGQQGHVDAAAAERVRGQARAAQTAYLLDPDGTVGRLYGAKTTPHMYVIDPKGVLRYAGGIDSIPSPDPADIAQATQYVPQVLAELAAGKPVSVKVSRPYGCSVKYAD</sequence>
<dbReference type="InterPro" id="IPR047262">
    <property type="entry name" value="PRX-like1"/>
</dbReference>
<dbReference type="CDD" id="cd02969">
    <property type="entry name" value="PRX_like1"/>
    <property type="match status" value="1"/>
</dbReference>
<dbReference type="GO" id="GO:0016491">
    <property type="term" value="F:oxidoreductase activity"/>
    <property type="evidence" value="ECO:0007669"/>
    <property type="project" value="InterPro"/>
</dbReference>
<dbReference type="EMBL" id="BNCF01000012">
    <property type="protein sequence ID" value="GHE38894.1"/>
    <property type="molecule type" value="Genomic_DNA"/>
</dbReference>
<dbReference type="Gene3D" id="3.40.30.10">
    <property type="entry name" value="Glutaredoxin"/>
    <property type="match status" value="1"/>
</dbReference>
<dbReference type="PANTHER" id="PTHR43640:SF1">
    <property type="entry name" value="THIOREDOXIN-DEPENDENT PEROXIREDOXIN"/>
    <property type="match status" value="1"/>
</dbReference>
<dbReference type="InterPro" id="IPR036249">
    <property type="entry name" value="Thioredoxin-like_sf"/>
</dbReference>
<dbReference type="AlphaFoldDB" id="A0A918Z7D4"/>
<dbReference type="InterPro" id="IPR000866">
    <property type="entry name" value="AhpC/TSA"/>
</dbReference>
<comment type="caution">
    <text evidence="3">The sequence shown here is derived from an EMBL/GenBank/DDBJ whole genome shotgun (WGS) entry which is preliminary data.</text>
</comment>
<evidence type="ECO:0000313" key="3">
    <source>
        <dbReference type="EMBL" id="GHE38894.1"/>
    </source>
</evidence>
<feature type="signal peptide" evidence="1">
    <location>
        <begin position="1"/>
        <end position="28"/>
    </location>
</feature>
<organism evidence="3 4">
    <name type="scientific">Vulcaniibacterium thermophilum</name>
    <dbReference type="NCBI Taxonomy" id="1169913"/>
    <lineage>
        <taxon>Bacteria</taxon>
        <taxon>Pseudomonadati</taxon>
        <taxon>Pseudomonadota</taxon>
        <taxon>Gammaproteobacteria</taxon>
        <taxon>Lysobacterales</taxon>
        <taxon>Lysobacteraceae</taxon>
        <taxon>Vulcaniibacterium</taxon>
    </lineage>
</organism>
<keyword evidence="1" id="KW-0732">Signal</keyword>
<feature type="chain" id="PRO_5037892856" evidence="1">
    <location>
        <begin position="29"/>
        <end position="212"/>
    </location>
</feature>
<evidence type="ECO:0000256" key="1">
    <source>
        <dbReference type="SAM" id="SignalP"/>
    </source>
</evidence>
<dbReference type="SUPFAM" id="SSF52833">
    <property type="entry name" value="Thioredoxin-like"/>
    <property type="match status" value="1"/>
</dbReference>
<keyword evidence="4" id="KW-1185">Reference proteome</keyword>
<dbReference type="Pfam" id="PF00578">
    <property type="entry name" value="AhpC-TSA"/>
    <property type="match status" value="1"/>
</dbReference>
<dbReference type="RefSeq" id="WP_146474181.1">
    <property type="nucleotide sequence ID" value="NZ_BNCF01000012.1"/>
</dbReference>
<protein>
    <submittedName>
        <fullName evidence="3">Thioredoxin family protein</fullName>
    </submittedName>
</protein>
<reference evidence="3" key="2">
    <citation type="submission" date="2020-09" db="EMBL/GenBank/DDBJ databases">
        <authorList>
            <person name="Sun Q."/>
            <person name="Kim S."/>
        </authorList>
    </citation>
    <scope>NUCLEOTIDE SEQUENCE</scope>
    <source>
        <strain evidence="3">KCTC 32020</strain>
    </source>
</reference>
<dbReference type="Proteomes" id="UP000636453">
    <property type="component" value="Unassembled WGS sequence"/>
</dbReference>
<reference evidence="3" key="1">
    <citation type="journal article" date="2014" name="Int. J. Syst. Evol. Microbiol.">
        <title>Complete genome sequence of Corynebacterium casei LMG S-19264T (=DSM 44701T), isolated from a smear-ripened cheese.</title>
        <authorList>
            <consortium name="US DOE Joint Genome Institute (JGI-PGF)"/>
            <person name="Walter F."/>
            <person name="Albersmeier A."/>
            <person name="Kalinowski J."/>
            <person name="Ruckert C."/>
        </authorList>
    </citation>
    <scope>NUCLEOTIDE SEQUENCE</scope>
    <source>
        <strain evidence="3">KCTC 32020</strain>
    </source>
</reference>
<accession>A0A918Z7D4</accession>
<dbReference type="GO" id="GO:0016209">
    <property type="term" value="F:antioxidant activity"/>
    <property type="evidence" value="ECO:0007669"/>
    <property type="project" value="InterPro"/>
</dbReference>
<name>A0A918Z7D4_9GAMM</name>